<feature type="region of interest" description="Disordered" evidence="5">
    <location>
        <begin position="206"/>
        <end position="315"/>
    </location>
</feature>
<keyword evidence="2" id="KW-0863">Zinc-finger</keyword>
<dbReference type="SUPFAM" id="SSF57903">
    <property type="entry name" value="FYVE/PHD zinc finger"/>
    <property type="match status" value="1"/>
</dbReference>
<feature type="compositionally biased region" description="Basic and acidic residues" evidence="5">
    <location>
        <begin position="657"/>
        <end position="676"/>
    </location>
</feature>
<evidence type="ECO:0000259" key="6">
    <source>
        <dbReference type="PROSITE" id="PS50280"/>
    </source>
</evidence>
<evidence type="ECO:0000256" key="1">
    <source>
        <dbReference type="ARBA" id="ARBA00022723"/>
    </source>
</evidence>
<dbReference type="EMBL" id="JARVKF010000042">
    <property type="protein sequence ID" value="KAK9424334.1"/>
    <property type="molecule type" value="Genomic_DNA"/>
</dbReference>
<feature type="domain" description="SET" evidence="6">
    <location>
        <begin position="331"/>
        <end position="512"/>
    </location>
</feature>
<dbReference type="Pfam" id="PF00856">
    <property type="entry name" value="SET"/>
    <property type="match status" value="1"/>
</dbReference>
<feature type="compositionally biased region" description="Pro residues" evidence="5">
    <location>
        <begin position="300"/>
        <end position="310"/>
    </location>
</feature>
<organism evidence="7 8">
    <name type="scientific">Seiridium unicorne</name>
    <dbReference type="NCBI Taxonomy" id="138068"/>
    <lineage>
        <taxon>Eukaryota</taxon>
        <taxon>Fungi</taxon>
        <taxon>Dikarya</taxon>
        <taxon>Ascomycota</taxon>
        <taxon>Pezizomycotina</taxon>
        <taxon>Sordariomycetes</taxon>
        <taxon>Xylariomycetidae</taxon>
        <taxon>Amphisphaeriales</taxon>
        <taxon>Sporocadaceae</taxon>
        <taxon>Seiridium</taxon>
    </lineage>
</organism>
<dbReference type="PROSITE" id="PS50280">
    <property type="entry name" value="SET"/>
    <property type="match status" value="1"/>
</dbReference>
<sequence>MDSLSINLSQALKSHPLAAVAREDMPSTALFPLHSAISCDAHRLRIAGAGASAGAGAAAVLPVSVHYQNWVLQRWVNAWRNLEVNLAPFTTYPRFRSQILPLLSAPSDEPGRPLWCIFWPLRLYSVVYHCPSPRKPFKVETVEEEPYTIKCICNFADDDGNTIYCEQCDTWQHIECYYPNNIQEAYREDFAHSCVECKPRPIDRHSAIERQKLRRVKIHTTEDLSERKPKRPPTKSHKKKSKPDLQINGHSGSDTNTKQSTEQQGHKKTKSTHRSSQSISSTAKRSPSYGQRNGTSHAHPPSPATTPPDIPADSEIHHYSDSFLTLYNDDRDIQIVQTNSFASLEISNVLSLWLRDHEKLQHDCGCEFKDVFQPLPPDIDAIKRTPVVSHKKQMSTPDTMLHWQYLTTPSSIEKDTPLVELNGQLGYQKDYCSDEGNQWDLLSSPLPFVFFHPELPLYIDTRREGSLARYVRRSCRPNATLETYLSGGSEYHFWLVSDRRIAPNEQITIGWDFRLERGERGRRTLQLLGLGDEEIPEQPDYDPNQVEDYQGIHTWLFQILSEHGGCACDLGSDCAFVRFYKKYINRSQTKSGNKKKTRKPKTHAISPTTTNSRAASEGHGEDGAENDSGSSHSKPPSRDMTPARQGSFDTLGILTEPTDRDKRKVAMVEDSFRRMEQQQQPPRKKKRTSDGTTSSTTSKSKRNSSGHPSSQINGIGERRYVDASTNRSMSGSPHSVTAWKHPSSRHGSIPIPSRHSSEGPRPEYCDSAVQTDPVDGEWFSPARQTPKVKRRVVSLSKRLLENRHRLRADREEQRRLSGGSPASVTSAMVKMDLDSPKELNGRLFSPVAGKEQIKADQNGDAVMVDAAMVSPTDMRSISPTDVSTFPYVKLKSPELRVQLPPVPTFTNSATVASPATTPMSASGTFTQSPFSSSTMTSPFGPTAVNGVAVNPSPVKKKLSLSDYKSRMSKAASTKPSGSLLKAPSAIVEEAKSPTTTDIHMSDSPMADKPEEPS</sequence>
<dbReference type="Gene3D" id="3.30.40.10">
    <property type="entry name" value="Zinc/RING finger domain, C3HC4 (zinc finger)"/>
    <property type="match status" value="1"/>
</dbReference>
<evidence type="ECO:0000256" key="5">
    <source>
        <dbReference type="SAM" id="MobiDB-lite"/>
    </source>
</evidence>
<dbReference type="PANTHER" id="PTHR46462:SF3">
    <property type="entry name" value="UPSET, ISOFORM A"/>
    <property type="match status" value="1"/>
</dbReference>
<feature type="compositionally biased region" description="Polar residues" evidence="5">
    <location>
        <begin position="723"/>
        <end position="735"/>
    </location>
</feature>
<feature type="compositionally biased region" description="Polar residues" evidence="5">
    <location>
        <begin position="605"/>
        <end position="614"/>
    </location>
</feature>
<evidence type="ECO:0000256" key="4">
    <source>
        <dbReference type="ARBA" id="ARBA00022853"/>
    </source>
</evidence>
<accession>A0ABR2VCW0</accession>
<evidence type="ECO:0000256" key="2">
    <source>
        <dbReference type="ARBA" id="ARBA00022771"/>
    </source>
</evidence>
<dbReference type="InterPro" id="IPR013083">
    <property type="entry name" value="Znf_RING/FYVE/PHD"/>
</dbReference>
<feature type="compositionally biased region" description="Basic and acidic residues" evidence="5">
    <location>
        <begin position="755"/>
        <end position="764"/>
    </location>
</feature>
<keyword evidence="8" id="KW-1185">Reference proteome</keyword>
<evidence type="ECO:0000313" key="7">
    <source>
        <dbReference type="EMBL" id="KAK9424334.1"/>
    </source>
</evidence>
<feature type="compositionally biased region" description="Basic residues" evidence="5">
    <location>
        <begin position="228"/>
        <end position="241"/>
    </location>
</feature>
<dbReference type="SMART" id="SM00317">
    <property type="entry name" value="SET"/>
    <property type="match status" value="1"/>
</dbReference>
<dbReference type="InterPro" id="IPR001965">
    <property type="entry name" value="Znf_PHD"/>
</dbReference>
<dbReference type="Pfam" id="PF00628">
    <property type="entry name" value="PHD"/>
    <property type="match status" value="1"/>
</dbReference>
<evidence type="ECO:0000256" key="3">
    <source>
        <dbReference type="ARBA" id="ARBA00022833"/>
    </source>
</evidence>
<dbReference type="PANTHER" id="PTHR46462">
    <property type="entry name" value="UPSET, ISOFORM A"/>
    <property type="match status" value="1"/>
</dbReference>
<feature type="compositionally biased region" description="Polar residues" evidence="5">
    <location>
        <begin position="283"/>
        <end position="294"/>
    </location>
</feature>
<comment type="caution">
    <text evidence="7">The sequence shown here is derived from an EMBL/GenBank/DDBJ whole genome shotgun (WGS) entry which is preliminary data.</text>
</comment>
<dbReference type="InterPro" id="IPR011011">
    <property type="entry name" value="Znf_FYVE_PHD"/>
</dbReference>
<proteinExistence type="predicted"/>
<keyword evidence="3" id="KW-0862">Zinc</keyword>
<feature type="compositionally biased region" description="Basic residues" evidence="5">
    <location>
        <begin position="592"/>
        <end position="602"/>
    </location>
</feature>
<keyword evidence="4" id="KW-0156">Chromatin regulator</keyword>
<dbReference type="InterPro" id="IPR019787">
    <property type="entry name" value="Znf_PHD-finger"/>
</dbReference>
<gene>
    <name evidence="7" type="ORF">SUNI508_13700</name>
</gene>
<dbReference type="InterPro" id="IPR001214">
    <property type="entry name" value="SET_dom"/>
</dbReference>
<dbReference type="SMART" id="SM00249">
    <property type="entry name" value="PHD"/>
    <property type="match status" value="1"/>
</dbReference>
<dbReference type="Gene3D" id="2.170.270.10">
    <property type="entry name" value="SET domain"/>
    <property type="match status" value="1"/>
</dbReference>
<keyword evidence="1" id="KW-0479">Metal-binding</keyword>
<dbReference type="InterPro" id="IPR046341">
    <property type="entry name" value="SET_dom_sf"/>
</dbReference>
<feature type="compositionally biased region" description="Polar residues" evidence="5">
    <location>
        <begin position="248"/>
        <end position="263"/>
    </location>
</feature>
<dbReference type="SUPFAM" id="SSF82199">
    <property type="entry name" value="SET domain"/>
    <property type="match status" value="1"/>
</dbReference>
<reference evidence="7 8" key="1">
    <citation type="journal article" date="2024" name="J. Plant Pathol.">
        <title>Sequence and assembly of the genome of Seiridium unicorne, isolate CBS 538.82, causal agent of cypress canker disease.</title>
        <authorList>
            <person name="Scali E."/>
            <person name="Rocca G.D."/>
            <person name="Danti R."/>
            <person name="Garbelotto M."/>
            <person name="Barberini S."/>
            <person name="Baroncelli R."/>
            <person name="Emiliani G."/>
        </authorList>
    </citation>
    <scope>NUCLEOTIDE SEQUENCE [LARGE SCALE GENOMIC DNA]</scope>
    <source>
        <strain evidence="7 8">BM-138-508</strain>
    </source>
</reference>
<feature type="region of interest" description="Disordered" evidence="5">
    <location>
        <begin position="961"/>
        <end position="1013"/>
    </location>
</feature>
<protein>
    <recommendedName>
        <fullName evidence="6">SET domain-containing protein</fullName>
    </recommendedName>
</protein>
<dbReference type="Proteomes" id="UP001408356">
    <property type="component" value="Unassembled WGS sequence"/>
</dbReference>
<evidence type="ECO:0000313" key="8">
    <source>
        <dbReference type="Proteomes" id="UP001408356"/>
    </source>
</evidence>
<name>A0ABR2VCW0_9PEZI</name>
<feature type="region of interest" description="Disordered" evidence="5">
    <location>
        <begin position="588"/>
        <end position="767"/>
    </location>
</feature>